<dbReference type="Gene3D" id="3.20.20.140">
    <property type="entry name" value="Metal-dependent hydrolases"/>
    <property type="match status" value="1"/>
</dbReference>
<dbReference type="AlphaFoldDB" id="A0A1L0FIA0"/>
<dbReference type="OrthoDB" id="10258955at2759"/>
<dbReference type="PANTHER" id="PTHR43668">
    <property type="entry name" value="ALLANTOINASE"/>
    <property type="match status" value="1"/>
</dbReference>
<evidence type="ECO:0000259" key="9">
    <source>
        <dbReference type="Pfam" id="PF01979"/>
    </source>
</evidence>
<dbReference type="GO" id="GO:0004038">
    <property type="term" value="F:allantoinase activity"/>
    <property type="evidence" value="ECO:0007669"/>
    <property type="project" value="UniProtKB-EC"/>
</dbReference>
<dbReference type="Gene3D" id="2.30.40.10">
    <property type="entry name" value="Urease, subunit C, domain 1"/>
    <property type="match status" value="1"/>
</dbReference>
<dbReference type="GO" id="GO:0008270">
    <property type="term" value="F:zinc ion binding"/>
    <property type="evidence" value="ECO:0007669"/>
    <property type="project" value="InterPro"/>
</dbReference>
<dbReference type="EMBL" id="FQNF01000021">
    <property type="protein sequence ID" value="SGZ39326.1"/>
    <property type="molecule type" value="Genomic_DNA"/>
</dbReference>
<gene>
    <name evidence="10" type="ORF">HGUI_01526</name>
</gene>
<dbReference type="PANTHER" id="PTHR43668:SF2">
    <property type="entry name" value="ALLANTOINASE"/>
    <property type="match status" value="1"/>
</dbReference>
<evidence type="ECO:0000256" key="8">
    <source>
        <dbReference type="ARBA" id="ARBA00022833"/>
    </source>
</evidence>
<dbReference type="InterPro" id="IPR006680">
    <property type="entry name" value="Amidohydro-rel"/>
</dbReference>
<dbReference type="UniPathway" id="UPA00395">
    <property type="reaction ID" value="UER00653"/>
</dbReference>
<dbReference type="InterPro" id="IPR011059">
    <property type="entry name" value="Metal-dep_hydrolase_composite"/>
</dbReference>
<dbReference type="VEuPathDB" id="FungiDB:HGUI_01526"/>
<dbReference type="NCBIfam" id="TIGR03178">
    <property type="entry name" value="allantoinase"/>
    <property type="match status" value="1"/>
</dbReference>
<keyword evidence="7" id="KW-0378">Hydrolase</keyword>
<dbReference type="GO" id="GO:0005737">
    <property type="term" value="C:cytoplasm"/>
    <property type="evidence" value="ECO:0007669"/>
    <property type="project" value="TreeGrafter"/>
</dbReference>
<accession>A0A1L0FIA0</accession>
<dbReference type="EC" id="3.5.2.5" evidence="5"/>
<name>A0A1L0FIA0_9ASCO</name>
<keyword evidence="11" id="KW-1185">Reference proteome</keyword>
<comment type="subunit">
    <text evidence="4">Homotetramer.</text>
</comment>
<evidence type="ECO:0000313" key="10">
    <source>
        <dbReference type="EMBL" id="SGZ39326.1"/>
    </source>
</evidence>
<reference evidence="11" key="1">
    <citation type="submission" date="2016-11" db="EMBL/GenBank/DDBJ databases">
        <authorList>
            <person name="Guldener U."/>
        </authorList>
    </citation>
    <scope>NUCLEOTIDE SEQUENCE [LARGE SCALE GENOMIC DNA]</scope>
</reference>
<feature type="domain" description="Amidohydrolase-related" evidence="9">
    <location>
        <begin position="60"/>
        <end position="482"/>
    </location>
</feature>
<keyword evidence="8" id="KW-0862">Zinc</keyword>
<dbReference type="GO" id="GO:0009442">
    <property type="term" value="P:allantoin assimilation pathway"/>
    <property type="evidence" value="ECO:0007669"/>
    <property type="project" value="EnsemblFungi"/>
</dbReference>
<evidence type="ECO:0000256" key="4">
    <source>
        <dbReference type="ARBA" id="ARBA00011881"/>
    </source>
</evidence>
<keyword evidence="6" id="KW-0479">Metal-binding</keyword>
<dbReference type="Pfam" id="PF01979">
    <property type="entry name" value="Amidohydro_1"/>
    <property type="match status" value="1"/>
</dbReference>
<comment type="cofactor">
    <cofactor evidence="1">
        <name>Zn(2+)</name>
        <dbReference type="ChEBI" id="CHEBI:29105"/>
    </cofactor>
</comment>
<protein>
    <recommendedName>
        <fullName evidence="5">allantoinase</fullName>
        <ecNumber evidence="5">3.5.2.5</ecNumber>
    </recommendedName>
</protein>
<dbReference type="InterPro" id="IPR002195">
    <property type="entry name" value="Dihydroorotase_CS"/>
</dbReference>
<dbReference type="GO" id="GO:0050897">
    <property type="term" value="F:cobalt ion binding"/>
    <property type="evidence" value="ECO:0007669"/>
    <property type="project" value="InterPro"/>
</dbReference>
<dbReference type="Proteomes" id="UP000183365">
    <property type="component" value="Unassembled WGS sequence"/>
</dbReference>
<sequence length="502" mass="56145">MVSEEVKTIECDRIFYNGKLQPGFLTYSITTGKIINLGQNKPLIKANICHEEKLSSSQLIIPGIIDPHVHLNEPGRTSWEGFLTGTKSAVAGGITTVVDMPLNALPPTTNLENLKIKLDAIRETENGKNKLFGDVALWGGLVPDNIDDLEDLIINGVRGFKGFLIDSGVSEFPKVEEEYIAQVLDKMLDIQSRLDGKFDKHHSSVKEITLLFHAEYDTSQSTIAGCCTGPKKFSNKSNHKNPTKYKTFLDSRPDGFELEAIKKIIRQMELCIKRNGACPKVHIVHLSSAKCLSIVQEAKLSKKLPITCETCFHYLVLNSEHIADGETIYKCCPPIRSEDNRHQIWEALLNGVISTVVSDHSPCTSDLKNLDKGDFMDCWGGVCSVGLGLHLLYTTFIKEYPSISSEKTWKHICEWVCENTSKQIGFQNFKGFLKPEYDADFVIVDDSKEFVIDNGKTYFKNKLTPYQGFRSSCTIIRTVLRGINVYSEVEGHISDPIGKCIL</sequence>
<organism evidence="10 11">
    <name type="scientific">Hanseniaspora guilliermondii</name>
    <dbReference type="NCBI Taxonomy" id="56406"/>
    <lineage>
        <taxon>Eukaryota</taxon>
        <taxon>Fungi</taxon>
        <taxon>Dikarya</taxon>
        <taxon>Ascomycota</taxon>
        <taxon>Saccharomycotina</taxon>
        <taxon>Saccharomycetes</taxon>
        <taxon>Saccharomycodales</taxon>
        <taxon>Saccharomycodaceae</taxon>
        <taxon>Hanseniaspora</taxon>
    </lineage>
</organism>
<evidence type="ECO:0000256" key="1">
    <source>
        <dbReference type="ARBA" id="ARBA00001947"/>
    </source>
</evidence>
<dbReference type="InterPro" id="IPR050138">
    <property type="entry name" value="DHOase/Allantoinase_Hydrolase"/>
</dbReference>
<dbReference type="InterPro" id="IPR017593">
    <property type="entry name" value="Allantoinase"/>
</dbReference>
<comment type="similarity">
    <text evidence="3">Belongs to the metallo-dependent hydrolases superfamily. Allantoinase family.</text>
</comment>
<evidence type="ECO:0000256" key="7">
    <source>
        <dbReference type="ARBA" id="ARBA00022801"/>
    </source>
</evidence>
<evidence type="ECO:0000256" key="2">
    <source>
        <dbReference type="ARBA" id="ARBA00004968"/>
    </source>
</evidence>
<dbReference type="PROSITE" id="PS00482">
    <property type="entry name" value="DIHYDROOROTASE_1"/>
    <property type="match status" value="1"/>
</dbReference>
<dbReference type="SUPFAM" id="SSF51556">
    <property type="entry name" value="Metallo-dependent hydrolases"/>
    <property type="match status" value="1"/>
</dbReference>
<comment type="pathway">
    <text evidence="2">Nitrogen metabolism; (S)-allantoin degradation; allantoate from (S)-allantoin: step 1/1.</text>
</comment>
<dbReference type="SUPFAM" id="SSF51338">
    <property type="entry name" value="Composite domain of metallo-dependent hydrolases"/>
    <property type="match status" value="1"/>
</dbReference>
<evidence type="ECO:0000256" key="3">
    <source>
        <dbReference type="ARBA" id="ARBA00010368"/>
    </source>
</evidence>
<dbReference type="InterPro" id="IPR032466">
    <property type="entry name" value="Metal_Hydrolase"/>
</dbReference>
<evidence type="ECO:0000313" key="11">
    <source>
        <dbReference type="Proteomes" id="UP000183365"/>
    </source>
</evidence>
<evidence type="ECO:0000256" key="5">
    <source>
        <dbReference type="ARBA" id="ARBA00012863"/>
    </source>
</evidence>
<dbReference type="GO" id="GO:0006145">
    <property type="term" value="P:purine nucleobase catabolic process"/>
    <property type="evidence" value="ECO:0007669"/>
    <property type="project" value="TreeGrafter"/>
</dbReference>
<proteinExistence type="inferred from homology"/>
<evidence type="ECO:0000256" key="6">
    <source>
        <dbReference type="ARBA" id="ARBA00022723"/>
    </source>
</evidence>